<feature type="transmembrane region" description="Helical" evidence="1">
    <location>
        <begin position="6"/>
        <end position="26"/>
    </location>
</feature>
<reference evidence="2" key="1">
    <citation type="journal article" date="2014" name="Front. Microbiol.">
        <title>High frequency of phylogenetically diverse reductive dehalogenase-homologous genes in deep subseafloor sedimentary metagenomes.</title>
        <authorList>
            <person name="Kawai M."/>
            <person name="Futagami T."/>
            <person name="Toyoda A."/>
            <person name="Takaki Y."/>
            <person name="Nishi S."/>
            <person name="Hori S."/>
            <person name="Arai W."/>
            <person name="Tsubouchi T."/>
            <person name="Morono Y."/>
            <person name="Uchiyama I."/>
            <person name="Ito T."/>
            <person name="Fujiyama A."/>
            <person name="Inagaki F."/>
            <person name="Takami H."/>
        </authorList>
    </citation>
    <scope>NUCLEOTIDE SEQUENCE</scope>
    <source>
        <strain evidence="2">Expedition CK06-06</strain>
    </source>
</reference>
<accession>X1I6D1</accession>
<dbReference type="Gene3D" id="1.20.1250.20">
    <property type="entry name" value="MFS general substrate transporter like domains"/>
    <property type="match status" value="1"/>
</dbReference>
<comment type="caution">
    <text evidence="2">The sequence shown here is derived from an EMBL/GenBank/DDBJ whole genome shotgun (WGS) entry which is preliminary data.</text>
</comment>
<dbReference type="GO" id="GO:0008643">
    <property type="term" value="P:carbohydrate transport"/>
    <property type="evidence" value="ECO:0007669"/>
    <property type="project" value="InterPro"/>
</dbReference>
<dbReference type="GO" id="GO:0015293">
    <property type="term" value="F:symporter activity"/>
    <property type="evidence" value="ECO:0007669"/>
    <property type="project" value="InterPro"/>
</dbReference>
<feature type="transmembrane region" description="Helical" evidence="1">
    <location>
        <begin position="101"/>
        <end position="120"/>
    </location>
</feature>
<feature type="transmembrane region" description="Helical" evidence="1">
    <location>
        <begin position="155"/>
        <end position="174"/>
    </location>
</feature>
<sequence length="276" mass="30835">FGDKNSYSLQAGVVVIVCLAALALAIPGSREDQVRIDCYLEKCEEDMERRNFYREYLSCLKHKNFMAYVISFMFYQALVSTMIGSIPYIAHYVLRVTTDDVIIIMAALLLGMFISMPIWGKIADITNNDRKIIIIAATFLTIVTIPLFFITNYYIMIAAIFIWGMGEGGYWVMLSPVRSTIIDESVVMTGKRTEGIYQGFQTFVSRGALVFQALSFSIVHTLTNFVPDDGNPLTPLPPQTDEAILGIQIHFALLPMIFMFIATGGENRMSPNGGSP</sequence>
<feature type="transmembrane region" description="Helical" evidence="1">
    <location>
        <begin position="65"/>
        <end position="89"/>
    </location>
</feature>
<protein>
    <recommendedName>
        <fullName evidence="3">Major facilitator superfamily (MFS) profile domain-containing protein</fullName>
    </recommendedName>
</protein>
<feature type="transmembrane region" description="Helical" evidence="1">
    <location>
        <begin position="203"/>
        <end position="223"/>
    </location>
</feature>
<feature type="transmembrane region" description="Helical" evidence="1">
    <location>
        <begin position="132"/>
        <end position="149"/>
    </location>
</feature>
<keyword evidence="1" id="KW-0472">Membrane</keyword>
<feature type="transmembrane region" description="Helical" evidence="1">
    <location>
        <begin position="243"/>
        <end position="262"/>
    </location>
</feature>
<dbReference type="PANTHER" id="PTHR11328:SF24">
    <property type="entry name" value="MAJOR FACILITATOR SUPERFAMILY (MFS) PROFILE DOMAIN-CONTAINING PROTEIN"/>
    <property type="match status" value="1"/>
</dbReference>
<evidence type="ECO:0008006" key="3">
    <source>
        <dbReference type="Google" id="ProtNLM"/>
    </source>
</evidence>
<dbReference type="SUPFAM" id="SSF103473">
    <property type="entry name" value="MFS general substrate transporter"/>
    <property type="match status" value="1"/>
</dbReference>
<proteinExistence type="predicted"/>
<evidence type="ECO:0000313" key="2">
    <source>
        <dbReference type="EMBL" id="GAH53113.1"/>
    </source>
</evidence>
<feature type="non-terminal residue" evidence="2">
    <location>
        <position position="1"/>
    </location>
</feature>
<keyword evidence="1" id="KW-1133">Transmembrane helix</keyword>
<dbReference type="InterPro" id="IPR039672">
    <property type="entry name" value="MFS_2"/>
</dbReference>
<dbReference type="Pfam" id="PF13347">
    <property type="entry name" value="MFS_2"/>
    <property type="match status" value="1"/>
</dbReference>
<organism evidence="2">
    <name type="scientific">marine sediment metagenome</name>
    <dbReference type="NCBI Taxonomy" id="412755"/>
    <lineage>
        <taxon>unclassified sequences</taxon>
        <taxon>metagenomes</taxon>
        <taxon>ecological metagenomes</taxon>
    </lineage>
</organism>
<dbReference type="GO" id="GO:0005886">
    <property type="term" value="C:plasma membrane"/>
    <property type="evidence" value="ECO:0007669"/>
    <property type="project" value="TreeGrafter"/>
</dbReference>
<gene>
    <name evidence="2" type="ORF">S03H2_36079</name>
</gene>
<evidence type="ECO:0000256" key="1">
    <source>
        <dbReference type="SAM" id="Phobius"/>
    </source>
</evidence>
<name>X1I6D1_9ZZZZ</name>
<keyword evidence="1" id="KW-0812">Transmembrane</keyword>
<dbReference type="EMBL" id="BARU01022119">
    <property type="protein sequence ID" value="GAH53113.1"/>
    <property type="molecule type" value="Genomic_DNA"/>
</dbReference>
<dbReference type="InterPro" id="IPR036259">
    <property type="entry name" value="MFS_trans_sf"/>
</dbReference>
<dbReference type="PANTHER" id="PTHR11328">
    <property type="entry name" value="MAJOR FACILITATOR SUPERFAMILY DOMAIN-CONTAINING PROTEIN"/>
    <property type="match status" value="1"/>
</dbReference>
<dbReference type="AlphaFoldDB" id="X1I6D1"/>